<evidence type="ECO:0000256" key="3">
    <source>
        <dbReference type="ARBA" id="ARBA00022827"/>
    </source>
</evidence>
<dbReference type="GO" id="GO:0003677">
    <property type="term" value="F:DNA binding"/>
    <property type="evidence" value="ECO:0007669"/>
    <property type="project" value="TreeGrafter"/>
</dbReference>
<evidence type="ECO:0000313" key="8">
    <source>
        <dbReference type="EMBL" id="AKO66240.1"/>
    </source>
</evidence>
<dbReference type="PANTHER" id="PTHR11455">
    <property type="entry name" value="CRYPTOCHROME"/>
    <property type="match status" value="1"/>
</dbReference>
<evidence type="ECO:0000256" key="1">
    <source>
        <dbReference type="ARBA" id="ARBA00001932"/>
    </source>
</evidence>
<accession>A0A0H4J2J4</accession>
<evidence type="ECO:0000256" key="4">
    <source>
        <dbReference type="ARBA" id="ARBA00022991"/>
    </source>
</evidence>
<reference evidence="8 9" key="1">
    <citation type="submission" date="2015-03" db="EMBL/GenBank/DDBJ databases">
        <title>Comparative analysis of the OM43 clade including a novel species from Red Sea uncovers genomic and metabolic diversity among marine methylotrophs.</title>
        <authorList>
            <person name="Jimenez-Infante F."/>
            <person name="Ngugi D.K."/>
            <person name="Vinu M."/>
            <person name="Alam I."/>
            <person name="Kamau A."/>
            <person name="Blom J."/>
            <person name="Bajic V.B."/>
            <person name="Stingl U."/>
        </authorList>
    </citation>
    <scope>NUCLEOTIDE SEQUENCE [LARGE SCALE GENOMIC DNA]</scope>
    <source>
        <strain evidence="8 9">MBRSH7</strain>
    </source>
</reference>
<dbReference type="GO" id="GO:0006139">
    <property type="term" value="P:nucleobase-containing compound metabolic process"/>
    <property type="evidence" value="ECO:0007669"/>
    <property type="project" value="UniProtKB-ARBA"/>
</dbReference>
<dbReference type="InterPro" id="IPR005101">
    <property type="entry name" value="Cryptochr/Photolyase_FAD-bd"/>
</dbReference>
<feature type="binding site" evidence="5">
    <location>
        <position position="208"/>
    </location>
    <ligand>
        <name>FAD</name>
        <dbReference type="ChEBI" id="CHEBI:57692"/>
    </ligand>
</feature>
<dbReference type="GO" id="GO:0006950">
    <property type="term" value="P:response to stress"/>
    <property type="evidence" value="ECO:0007669"/>
    <property type="project" value="UniProtKB-ARBA"/>
</dbReference>
<dbReference type="InterPro" id="IPR014729">
    <property type="entry name" value="Rossmann-like_a/b/a_fold"/>
</dbReference>
<dbReference type="Pfam" id="PF00875">
    <property type="entry name" value="DNA_photolyase"/>
    <property type="match status" value="1"/>
</dbReference>
<evidence type="ECO:0000256" key="5">
    <source>
        <dbReference type="PIRSR" id="PIRSR602081-1"/>
    </source>
</evidence>
<dbReference type="PANTHER" id="PTHR11455:SF9">
    <property type="entry name" value="CRYPTOCHROME CIRCADIAN CLOCK 5 ISOFORM X1"/>
    <property type="match status" value="1"/>
</dbReference>
<dbReference type="Gene3D" id="3.40.50.620">
    <property type="entry name" value="HUPs"/>
    <property type="match status" value="1"/>
</dbReference>
<keyword evidence="9" id="KW-1185">Reference proteome</keyword>
<comment type="cofactor">
    <cofactor evidence="1">
        <name>(6R)-5,10-methylene-5,6,7,8-tetrahydrofolate</name>
        <dbReference type="ChEBI" id="CHEBI:15636"/>
    </cofactor>
</comment>
<dbReference type="Proteomes" id="UP000066549">
    <property type="component" value="Chromosome"/>
</dbReference>
<dbReference type="GO" id="GO:0009416">
    <property type="term" value="P:response to light stimulus"/>
    <property type="evidence" value="ECO:0007669"/>
    <property type="project" value="TreeGrafter"/>
</dbReference>
<sequence length="477" mass="56664">MRSKINIVWLKRDLRLQDHEPLYRAQEENTPFILLYIYEPSLISDPHYDRRHWRFIQESLEDIQLELAKNQNKLSIAYGESVDIFNKLSNRYDIQYVFSHEETGLNVTFERDKNVANFFKRQNISWMESQSNAVIRGLQDRKTWDKAWARFMRDKIIKIDPQKLNIIDINFDEVNIPSFEVDGNFQKGGMVEAQTILEDFFSTRGQDYYKFISKPHKSRISCSRMSAYIAYGNISIRQIYQKILENWNRVGWRRSMAALSSRIHWHCHFIQKFESECRIENETINKGYQNFPYLVEDEEHADFTSWLNGTTGFPLIDASMRALKYSGYVNFRSRAMVVSFACHYLRIHWKLVARALARLFLDFEPGIHYPQIQMQAGVTGINTIRIYNPKKQAMDHDPEAIFIKTWVPELNSHQPEYIINLPLPSNDLFSNESNYPQAQYNFQGRIRESKDLLWQWKKSIYVKQNNAKILAKHVRPQ</sequence>
<dbReference type="InterPro" id="IPR006050">
    <property type="entry name" value="DNA_photolyase_N"/>
</dbReference>
<dbReference type="GO" id="GO:0003904">
    <property type="term" value="F:deoxyribodipyrimidine photo-lyase activity"/>
    <property type="evidence" value="ECO:0007669"/>
    <property type="project" value="TreeGrafter"/>
</dbReference>
<keyword evidence="2 5" id="KW-0285">Flavoprotein</keyword>
<dbReference type="InterPro" id="IPR036155">
    <property type="entry name" value="Crypto/Photolyase_N_sf"/>
</dbReference>
<organism evidence="8 9">
    <name type="scientific">Methylophilales bacterium MBRS-H7</name>
    <dbReference type="NCBI Taxonomy" id="1623450"/>
    <lineage>
        <taxon>Bacteria</taxon>
        <taxon>Pseudomonadati</taxon>
        <taxon>Pseudomonadota</taxon>
        <taxon>Betaproteobacteria</taxon>
        <taxon>Nitrosomonadales</taxon>
        <taxon>OM43 clade</taxon>
    </lineage>
</organism>
<evidence type="ECO:0000313" key="9">
    <source>
        <dbReference type="Proteomes" id="UP000066549"/>
    </source>
</evidence>
<dbReference type="Gene3D" id="1.10.579.10">
    <property type="entry name" value="DNA Cyclobutane Dipyrimidine Photolyase, subunit A, domain 3"/>
    <property type="match status" value="1"/>
</dbReference>
<dbReference type="SUPFAM" id="SSF48173">
    <property type="entry name" value="Cryptochrome/photolyase FAD-binding domain"/>
    <property type="match status" value="1"/>
</dbReference>
<dbReference type="Gene3D" id="1.25.40.80">
    <property type="match status" value="1"/>
</dbReference>
<dbReference type="PROSITE" id="PS51645">
    <property type="entry name" value="PHR_CRY_ALPHA_BETA"/>
    <property type="match status" value="1"/>
</dbReference>
<dbReference type="InterPro" id="IPR002081">
    <property type="entry name" value="Cryptochrome/DNA_photolyase_1"/>
</dbReference>
<protein>
    <recommendedName>
        <fullName evidence="7">Photolyase/cryptochrome alpha/beta domain-containing protein</fullName>
    </recommendedName>
</protein>
<evidence type="ECO:0000259" key="7">
    <source>
        <dbReference type="PROSITE" id="PS51645"/>
    </source>
</evidence>
<feature type="domain" description="Photolyase/cryptochrome alpha/beta" evidence="7">
    <location>
        <begin position="4"/>
        <end position="134"/>
    </location>
</feature>
<name>A0A0H4J2J4_9PROT</name>
<keyword evidence="4 6" id="KW-0157">Chromophore</keyword>
<dbReference type="SUPFAM" id="SSF52425">
    <property type="entry name" value="Cryptochrome/photolyase, N-terminal domain"/>
    <property type="match status" value="1"/>
</dbReference>
<dbReference type="EMBL" id="CP011002">
    <property type="protein sequence ID" value="AKO66240.1"/>
    <property type="molecule type" value="Genomic_DNA"/>
</dbReference>
<evidence type="ECO:0000256" key="6">
    <source>
        <dbReference type="RuleBase" id="RU004182"/>
    </source>
</evidence>
<dbReference type="OrthoDB" id="9772484at2"/>
<keyword evidence="3 5" id="KW-0274">FAD</keyword>
<dbReference type="Pfam" id="PF03441">
    <property type="entry name" value="FAD_binding_7"/>
    <property type="match status" value="1"/>
</dbReference>
<dbReference type="InterPro" id="IPR018394">
    <property type="entry name" value="DNA_photolyase_1_CS_C"/>
</dbReference>
<comment type="cofactor">
    <cofactor evidence="5">
        <name>FAD</name>
        <dbReference type="ChEBI" id="CHEBI:57692"/>
    </cofactor>
    <text evidence="5">Binds 1 FAD per subunit.</text>
</comment>
<dbReference type="PATRIC" id="fig|1623450.3.peg.1217"/>
<dbReference type="PROSITE" id="PS00394">
    <property type="entry name" value="DNA_PHOTOLYASES_1_1"/>
    <property type="match status" value="1"/>
</dbReference>
<dbReference type="AlphaFoldDB" id="A0A0H4J2J4"/>
<evidence type="ECO:0000256" key="2">
    <source>
        <dbReference type="ARBA" id="ARBA00022630"/>
    </source>
</evidence>
<dbReference type="InterPro" id="IPR036134">
    <property type="entry name" value="Crypto/Photolyase_FAD-like_sf"/>
</dbReference>
<dbReference type="PRINTS" id="PR00147">
    <property type="entry name" value="DNAPHOTLYASE"/>
</dbReference>
<proteinExistence type="inferred from homology"/>
<comment type="similarity">
    <text evidence="6">Belongs to the DNA photolyase family.</text>
</comment>
<dbReference type="GO" id="GO:0071949">
    <property type="term" value="F:FAD binding"/>
    <property type="evidence" value="ECO:0007669"/>
    <property type="project" value="TreeGrafter"/>
</dbReference>
<gene>
    <name evidence="8" type="ORF">VI33_06105</name>
</gene>